<dbReference type="InterPro" id="IPR018502">
    <property type="entry name" value="Annexin_repeat"/>
</dbReference>
<feature type="compositionally biased region" description="Basic and acidic residues" evidence="3">
    <location>
        <begin position="131"/>
        <end position="140"/>
    </location>
</feature>
<keyword evidence="1" id="KW-0677">Repeat</keyword>
<keyword evidence="2" id="KW-0041">Annexin</keyword>
<dbReference type="PANTHER" id="PTHR10502:SF107">
    <property type="entry name" value="ANNEXIN ANXC4 (AFU_ORTHOLOGUE AFUA_3G07020)"/>
    <property type="match status" value="1"/>
</dbReference>
<protein>
    <submittedName>
        <fullName evidence="4">Annexin repeat</fullName>
    </submittedName>
</protein>
<dbReference type="GO" id="GO:0012506">
    <property type="term" value="C:vesicle membrane"/>
    <property type="evidence" value="ECO:0007669"/>
    <property type="project" value="TreeGrafter"/>
</dbReference>
<dbReference type="Proteomes" id="UP000192927">
    <property type="component" value="Unassembled WGS sequence"/>
</dbReference>
<reference evidence="5" key="1">
    <citation type="submission" date="2017-03" db="EMBL/GenBank/DDBJ databases">
        <authorList>
            <person name="Sharma R."/>
            <person name="Thines M."/>
        </authorList>
    </citation>
    <scope>NUCLEOTIDE SEQUENCE [LARGE SCALE GENOMIC DNA]</scope>
</reference>
<feature type="compositionally biased region" description="Basic and acidic residues" evidence="3">
    <location>
        <begin position="16"/>
        <end position="27"/>
    </location>
</feature>
<dbReference type="Pfam" id="PF00191">
    <property type="entry name" value="Annexin"/>
    <property type="match status" value="1"/>
</dbReference>
<sequence length="734" mass="82915">MLSVNGSRLRGRSKSPGRERSRSRDARAPSPAPVLVSKKTSKKYYDDDDDDDEESEVEERSVKYKYAAPKYETAEPHHRASSPATHHRRASSPDTHQSAVTRNPRDYRESSEAQYERDRHDVRHASYASSDRYEHARPAEYVRQSSYSKTEYASSEKPGHSMPGQYKREYDEDERDERSGRSPPSSRPENARHLSLNSSGSFNVSIGGGHSVQPQYAPPLSPQYAHQPISPQYEHRPSYSYAQPQVSRPEGHRTHSGSVSTPTTRPDYAYPERYQYAEPPQQITYTSKSESRHPSYTQTAHAQFVEVAPGGAAIHAPPSPGLSSRMHSLSVSGSGSGALSLAAPGQSHGHNGHGGLPPGSPLLEAYHGTYQSISPMPSPLMLAAEPLDDLSDLETLSPQHVYPRLHSSTELAVSKKRVSIYDPEPDAIALKDTKLGSRDLIEILPHLTNEHILQLRTEYKKHVKVNGKGINIAKHIKLRVPGNLGKIAYATALGRWESEAHWANFWYQSNSSRRELLIESLMGRTNSEIRCIKDGFSDKRYNDSLEKCMQTELKKDKFRNAVLLALEERRMEEGRGVDIDLVKRDVHELYKALTAKEGGETAMIQIVVVRSDSHLREVLRVFEQTYRKNFAREMIKKSQNLVGETLAHILNGVLNRPVRDALLLHQALAETSKDRAELLISRLVRFHWEPRHLERVKTEYKNKYGHRLEKDIMDGTKGEFSEFCVELCATEEIR</sequence>
<keyword evidence="5" id="KW-1185">Reference proteome</keyword>
<dbReference type="Gene3D" id="1.10.220.10">
    <property type="entry name" value="Annexin"/>
    <property type="match status" value="2"/>
</dbReference>
<dbReference type="EMBL" id="FWEW01002474">
    <property type="protein sequence ID" value="SLM38407.1"/>
    <property type="molecule type" value="Genomic_DNA"/>
</dbReference>
<dbReference type="PROSITE" id="PS51897">
    <property type="entry name" value="ANNEXIN_2"/>
    <property type="match status" value="1"/>
</dbReference>
<evidence type="ECO:0000313" key="4">
    <source>
        <dbReference type="EMBL" id="SLM38407.1"/>
    </source>
</evidence>
<feature type="compositionally biased region" description="Polar residues" evidence="3">
    <location>
        <begin position="92"/>
        <end position="101"/>
    </location>
</feature>
<feature type="compositionally biased region" description="Polar residues" evidence="3">
    <location>
        <begin position="143"/>
        <end position="153"/>
    </location>
</feature>
<evidence type="ECO:0000256" key="2">
    <source>
        <dbReference type="ARBA" id="ARBA00023216"/>
    </source>
</evidence>
<proteinExistence type="predicted"/>
<feature type="region of interest" description="Disordered" evidence="3">
    <location>
        <begin position="1"/>
        <end position="268"/>
    </location>
</feature>
<dbReference type="AlphaFoldDB" id="A0A1W5D5K2"/>
<feature type="compositionally biased region" description="Basic and acidic residues" evidence="3">
    <location>
        <begin position="103"/>
        <end position="124"/>
    </location>
</feature>
<feature type="compositionally biased region" description="Basic and acidic residues" evidence="3">
    <location>
        <begin position="166"/>
        <end position="180"/>
    </location>
</feature>
<dbReference type="GO" id="GO:0005509">
    <property type="term" value="F:calcium ion binding"/>
    <property type="evidence" value="ECO:0007669"/>
    <property type="project" value="InterPro"/>
</dbReference>
<dbReference type="GO" id="GO:0001786">
    <property type="term" value="F:phosphatidylserine binding"/>
    <property type="evidence" value="ECO:0007669"/>
    <property type="project" value="TreeGrafter"/>
</dbReference>
<evidence type="ECO:0000256" key="1">
    <source>
        <dbReference type="ARBA" id="ARBA00022737"/>
    </source>
</evidence>
<feature type="compositionally biased region" description="Acidic residues" evidence="3">
    <location>
        <begin position="46"/>
        <end position="57"/>
    </location>
</feature>
<feature type="compositionally biased region" description="Low complexity" evidence="3">
    <location>
        <begin position="321"/>
        <end position="349"/>
    </location>
</feature>
<organism evidence="4 5">
    <name type="scientific">Lasallia pustulata</name>
    <dbReference type="NCBI Taxonomy" id="136370"/>
    <lineage>
        <taxon>Eukaryota</taxon>
        <taxon>Fungi</taxon>
        <taxon>Dikarya</taxon>
        <taxon>Ascomycota</taxon>
        <taxon>Pezizomycotina</taxon>
        <taxon>Lecanoromycetes</taxon>
        <taxon>OSLEUM clade</taxon>
        <taxon>Umbilicariomycetidae</taxon>
        <taxon>Umbilicariales</taxon>
        <taxon>Umbilicariaceae</taxon>
        <taxon>Lasallia</taxon>
    </lineage>
</organism>
<dbReference type="InterPro" id="IPR037104">
    <property type="entry name" value="Annexin_sf"/>
</dbReference>
<dbReference type="GO" id="GO:0005737">
    <property type="term" value="C:cytoplasm"/>
    <property type="evidence" value="ECO:0007669"/>
    <property type="project" value="TreeGrafter"/>
</dbReference>
<accession>A0A1W5D5K2</accession>
<name>A0A1W5D5K2_9LECA</name>
<feature type="compositionally biased region" description="Polar residues" evidence="3">
    <location>
        <begin position="195"/>
        <end position="204"/>
    </location>
</feature>
<feature type="region of interest" description="Disordered" evidence="3">
    <location>
        <begin position="311"/>
        <end position="363"/>
    </location>
</feature>
<dbReference type="GO" id="GO:0005634">
    <property type="term" value="C:nucleus"/>
    <property type="evidence" value="ECO:0007669"/>
    <property type="project" value="TreeGrafter"/>
</dbReference>
<evidence type="ECO:0000256" key="3">
    <source>
        <dbReference type="SAM" id="MobiDB-lite"/>
    </source>
</evidence>
<evidence type="ECO:0000313" key="5">
    <source>
        <dbReference type="Proteomes" id="UP000192927"/>
    </source>
</evidence>
<dbReference type="GO" id="GO:0005886">
    <property type="term" value="C:plasma membrane"/>
    <property type="evidence" value="ECO:0007669"/>
    <property type="project" value="TreeGrafter"/>
</dbReference>
<dbReference type="SUPFAM" id="SSF47874">
    <property type="entry name" value="Annexin"/>
    <property type="match status" value="1"/>
</dbReference>
<dbReference type="GO" id="GO:0005544">
    <property type="term" value="F:calcium-dependent phospholipid binding"/>
    <property type="evidence" value="ECO:0007669"/>
    <property type="project" value="InterPro"/>
</dbReference>
<dbReference type="PANTHER" id="PTHR10502">
    <property type="entry name" value="ANNEXIN"/>
    <property type="match status" value="1"/>
</dbReference>